<feature type="domain" description="ABC transporter" evidence="5">
    <location>
        <begin position="6"/>
        <end position="254"/>
    </location>
</feature>
<accession>A0ABU4VJ80</accession>
<dbReference type="InterPro" id="IPR003439">
    <property type="entry name" value="ABC_transporter-like_ATP-bd"/>
</dbReference>
<evidence type="ECO:0000256" key="2">
    <source>
        <dbReference type="ARBA" id="ARBA00022741"/>
    </source>
</evidence>
<dbReference type="InterPro" id="IPR017871">
    <property type="entry name" value="ABC_transporter-like_CS"/>
</dbReference>
<keyword evidence="2" id="KW-0547">Nucleotide-binding</keyword>
<dbReference type="InterPro" id="IPR003593">
    <property type="entry name" value="AAA+_ATPase"/>
</dbReference>
<comment type="caution">
    <text evidence="6">The sequence shown here is derived from an EMBL/GenBank/DDBJ whole genome shotgun (WGS) entry which is preliminary data.</text>
</comment>
<dbReference type="PROSITE" id="PS00211">
    <property type="entry name" value="ABC_TRANSPORTER_1"/>
    <property type="match status" value="1"/>
</dbReference>
<dbReference type="SUPFAM" id="SSF52540">
    <property type="entry name" value="P-loop containing nucleoside triphosphate hydrolases"/>
    <property type="match status" value="2"/>
</dbReference>
<proteinExistence type="predicted"/>
<evidence type="ECO:0000313" key="7">
    <source>
        <dbReference type="Proteomes" id="UP001277761"/>
    </source>
</evidence>
<dbReference type="InterPro" id="IPR050611">
    <property type="entry name" value="ABCF"/>
</dbReference>
<evidence type="ECO:0000256" key="3">
    <source>
        <dbReference type="ARBA" id="ARBA00022840"/>
    </source>
</evidence>
<evidence type="ECO:0000259" key="5">
    <source>
        <dbReference type="PROSITE" id="PS50893"/>
    </source>
</evidence>
<evidence type="ECO:0000313" key="6">
    <source>
        <dbReference type="EMBL" id="MDX8151853.1"/>
    </source>
</evidence>
<name>A0ABU4VJ80_9ACTN</name>
<feature type="domain" description="ABC transporter" evidence="5">
    <location>
        <begin position="349"/>
        <end position="551"/>
    </location>
</feature>
<dbReference type="PROSITE" id="PS50893">
    <property type="entry name" value="ABC_TRANSPORTER_2"/>
    <property type="match status" value="2"/>
</dbReference>
<dbReference type="InterPro" id="IPR027417">
    <property type="entry name" value="P-loop_NTPase"/>
</dbReference>
<dbReference type="RefSeq" id="WP_319954008.1">
    <property type="nucleotide sequence ID" value="NZ_JAXAVX010000004.1"/>
</dbReference>
<gene>
    <name evidence="6" type="ORF">SK069_09635</name>
</gene>
<feature type="region of interest" description="Disordered" evidence="4">
    <location>
        <begin position="274"/>
        <end position="317"/>
    </location>
</feature>
<keyword evidence="1" id="KW-0677">Repeat</keyword>
<dbReference type="GO" id="GO:0005524">
    <property type="term" value="F:ATP binding"/>
    <property type="evidence" value="ECO:0007669"/>
    <property type="project" value="UniProtKB-KW"/>
</dbReference>
<reference evidence="6 7" key="1">
    <citation type="submission" date="2023-11" db="EMBL/GenBank/DDBJ databases">
        <authorList>
            <person name="Xu M."/>
            <person name="Jiang T."/>
        </authorList>
    </citation>
    <scope>NUCLEOTIDE SEQUENCE [LARGE SCALE GENOMIC DNA]</scope>
    <source>
        <strain evidence="6 7">SD</strain>
    </source>
</reference>
<protein>
    <submittedName>
        <fullName evidence="6">ATP-binding cassette domain-containing protein</fullName>
    </submittedName>
</protein>
<organism evidence="6 7">
    <name type="scientific">Patulibacter brassicae</name>
    <dbReference type="NCBI Taxonomy" id="1705717"/>
    <lineage>
        <taxon>Bacteria</taxon>
        <taxon>Bacillati</taxon>
        <taxon>Actinomycetota</taxon>
        <taxon>Thermoleophilia</taxon>
        <taxon>Solirubrobacterales</taxon>
        <taxon>Patulibacteraceae</taxon>
        <taxon>Patulibacter</taxon>
    </lineage>
</organism>
<dbReference type="Pfam" id="PF00005">
    <property type="entry name" value="ABC_tran"/>
    <property type="match status" value="2"/>
</dbReference>
<keyword evidence="3 6" id="KW-0067">ATP-binding</keyword>
<dbReference type="Gene3D" id="3.40.50.300">
    <property type="entry name" value="P-loop containing nucleotide triphosphate hydrolases"/>
    <property type="match status" value="2"/>
</dbReference>
<feature type="compositionally biased region" description="Basic and acidic residues" evidence="4">
    <location>
        <begin position="292"/>
        <end position="310"/>
    </location>
</feature>
<evidence type="ECO:0000256" key="1">
    <source>
        <dbReference type="ARBA" id="ARBA00022737"/>
    </source>
</evidence>
<evidence type="ECO:0000256" key="4">
    <source>
        <dbReference type="SAM" id="MobiDB-lite"/>
    </source>
</evidence>
<dbReference type="Proteomes" id="UP001277761">
    <property type="component" value="Unassembled WGS sequence"/>
</dbReference>
<dbReference type="PANTHER" id="PTHR19211">
    <property type="entry name" value="ATP-BINDING TRANSPORT PROTEIN-RELATED"/>
    <property type="match status" value="1"/>
</dbReference>
<dbReference type="SMART" id="SM00382">
    <property type="entry name" value="AAA"/>
    <property type="match status" value="2"/>
</dbReference>
<dbReference type="EMBL" id="JAXAVX010000004">
    <property type="protein sequence ID" value="MDX8151853.1"/>
    <property type="molecule type" value="Genomic_DNA"/>
</dbReference>
<sequence length="553" mass="58698">MPSTILDARSITVHHGARTVLRGVDLTVHDDSRIALVGPNGAGKTTLLRVLAGRATPDEGRIRRHGRVGFLPQLAGHDDPRTARAAVLERIGVAGATRELDARAAELAAGDLDALGPHADALERWLALGGDDAEARLAAAADEVGLPAALLDRPLRALSGGQAARVGLAALRTVRADALLLDEPTNHLDADGLALLRRFAVEHRGGVVLVSHDRDLVDGAARELLVLDPRSGEATHHTGGYRDYERRRAEEHRRVAAAREHALAERAELAAAAAETRRRAERSRRNVAGPGRDGDKHGAEWVRSRADGAQRRARRMTTRVARIDVPDAPRPDAALRLELTAAEQRQGWVAALEGVVVRREGWALGPLDLAVDLGDRVLLTGPNGSGKSTVLALLAGRLAPDAGRARRAPSAVVAELGQARDLLTHDLRAVATVVAELAHGDAPEARTPPPETVTAVRTALATFGLGAEVVERPAATLSPGERTKAELALLAVRRVTCLLLDEPTNHLDVAALEALEAALDGWPGALVVATHDRRLREALRPTTELRLPAPTIA</sequence>
<dbReference type="PANTHER" id="PTHR19211:SF123">
    <property type="entry name" value="ABC TRANSPORTER"/>
    <property type="match status" value="1"/>
</dbReference>
<dbReference type="CDD" id="cd03221">
    <property type="entry name" value="ABCF_EF-3"/>
    <property type="match status" value="1"/>
</dbReference>
<keyword evidence="7" id="KW-1185">Reference proteome</keyword>